<dbReference type="GO" id="GO:0005886">
    <property type="term" value="C:plasma membrane"/>
    <property type="evidence" value="ECO:0007669"/>
    <property type="project" value="TreeGrafter"/>
</dbReference>
<evidence type="ECO:0000259" key="4">
    <source>
        <dbReference type="PROSITE" id="PS50009"/>
    </source>
</evidence>
<dbReference type="AlphaFoldDB" id="A0A0N8JZ41"/>
<dbReference type="InterPro" id="IPR023578">
    <property type="entry name" value="Ras_GEF_dom_sf"/>
</dbReference>
<dbReference type="PANTHER" id="PTHR23113:SF220">
    <property type="entry name" value="RAL GUANINE NUCLEOTIDE DISSOCIATION STIMULATOR-LIKE 3"/>
    <property type="match status" value="1"/>
</dbReference>
<keyword evidence="1 2" id="KW-0344">Guanine-nucleotide releasing factor</keyword>
<dbReference type="SUPFAM" id="SSF48366">
    <property type="entry name" value="Ras GEF"/>
    <property type="match status" value="1"/>
</dbReference>
<feature type="region of interest" description="Disordered" evidence="3">
    <location>
        <begin position="404"/>
        <end position="423"/>
    </location>
</feature>
<name>A0A0N8JZ41_SCLFO</name>
<dbReference type="PANTHER" id="PTHR23113">
    <property type="entry name" value="GUANINE NUCLEOTIDE EXCHANGE FACTOR"/>
    <property type="match status" value="1"/>
</dbReference>
<dbReference type="CDD" id="cd00155">
    <property type="entry name" value="RasGEF"/>
    <property type="match status" value="1"/>
</dbReference>
<dbReference type="PROSITE" id="PS50200">
    <property type="entry name" value="RA"/>
    <property type="match status" value="1"/>
</dbReference>
<evidence type="ECO:0000313" key="8">
    <source>
        <dbReference type="Proteomes" id="UP000034805"/>
    </source>
</evidence>
<proteinExistence type="predicted"/>
<organism evidence="7 8">
    <name type="scientific">Scleropages formosus</name>
    <name type="common">Asian bonytongue</name>
    <name type="synonym">Osteoglossum formosum</name>
    <dbReference type="NCBI Taxonomy" id="113540"/>
    <lineage>
        <taxon>Eukaryota</taxon>
        <taxon>Metazoa</taxon>
        <taxon>Chordata</taxon>
        <taxon>Craniata</taxon>
        <taxon>Vertebrata</taxon>
        <taxon>Euteleostomi</taxon>
        <taxon>Actinopterygii</taxon>
        <taxon>Neopterygii</taxon>
        <taxon>Teleostei</taxon>
        <taxon>Osteoglossocephala</taxon>
        <taxon>Osteoglossomorpha</taxon>
        <taxon>Osteoglossiformes</taxon>
        <taxon>Osteoglossidae</taxon>
        <taxon>Scleropages</taxon>
    </lineage>
</organism>
<dbReference type="Proteomes" id="UP000034805">
    <property type="component" value="Unassembled WGS sequence"/>
</dbReference>
<dbReference type="SMART" id="SM00314">
    <property type="entry name" value="RA"/>
    <property type="match status" value="1"/>
</dbReference>
<feature type="region of interest" description="Disordered" evidence="3">
    <location>
        <begin position="1"/>
        <end position="26"/>
    </location>
</feature>
<dbReference type="EMBL" id="JARO02004577">
    <property type="protein sequence ID" value="KPP68281.1"/>
    <property type="molecule type" value="Genomic_DNA"/>
</dbReference>
<sequence>MCLSAFPTPPPVEDLERNDGSAERPYMMPENLLKDPVQEWGEEVENGVVYGITLRREPVSPQSDSTEDRSAFVQYRTCKVRRLKAASLDNLVTHLVNRRCQEQDYIHIFLSMYRTFTSTDKFIQLLFQSVSKATDANGSNCHLSSLMCIIKTWLEAYGDDFWEPPEHPSLQLLCTQLHLHLCLQNLAQHADHLLKKFLEEEKYTNHFSPGMVCSQALLQEQLEIKSADEDPEYEDSEDLKDFMDFPVLSIAEQLTRQDAELFIKVVPFQCLGCIWSQRDKKTNLCPTIRATIAQFNAITNRVITSLLCCPTPTHSTTRGLSCGPAQRARVIEKWIQVAEECRHLKNFSSLKAILSALQSNAIYRLKKTWAAVCRESVATFDNLCETFPDENCVLASGQILVEDGSQQDEQHSSPKSLKHCPISKQMSTTGGSVPYLGTYLTVLTMLDTALPDFVEGDLINFEKRRKEYEIISQISQLQSSCEQYVLPSHPRITQWLQSSKILTDQESHDLSQELEPPIDSCPGSPSPWSYRLFSKLLPLSEGTNTKTLADQASVSSFTSCSCETEEMSSPNSSPQRLQSLSSSCQNVEDIFSSTRTTPSEPCAQSSSTYSSQPDLSVPAPGNVSPVTCRPISQYKRSVSMTSLPVYNRQVDDSCIVRVSIESGNNGNMYKSILLTSQDKTEQVIQRALQKHNLEGISCNEFTLSQVLPQDKELLIPDKANVFYAMSTSANYDFVLRQQQVSHRKRPLGSSSSFRLLRRANHAL</sequence>
<feature type="domain" description="N-terminal Ras-GEF" evidence="6">
    <location>
        <begin position="79"/>
        <end position="198"/>
    </location>
</feature>
<dbReference type="InterPro" id="IPR029071">
    <property type="entry name" value="Ubiquitin-like_domsf"/>
</dbReference>
<evidence type="ECO:0000259" key="6">
    <source>
        <dbReference type="PROSITE" id="PS50212"/>
    </source>
</evidence>
<dbReference type="GO" id="GO:0005085">
    <property type="term" value="F:guanyl-nucleotide exchange factor activity"/>
    <property type="evidence" value="ECO:0007669"/>
    <property type="project" value="UniProtKB-KW"/>
</dbReference>
<dbReference type="STRING" id="113540.ENSSFOP00015022883"/>
<dbReference type="SUPFAM" id="SSF54236">
    <property type="entry name" value="Ubiquitin-like"/>
    <property type="match status" value="1"/>
</dbReference>
<evidence type="ECO:0000259" key="5">
    <source>
        <dbReference type="PROSITE" id="PS50200"/>
    </source>
</evidence>
<evidence type="ECO:0000313" key="7">
    <source>
        <dbReference type="EMBL" id="KPP68281.1"/>
    </source>
</evidence>
<dbReference type="PROSITE" id="PS50009">
    <property type="entry name" value="RASGEF_CAT"/>
    <property type="match status" value="1"/>
</dbReference>
<gene>
    <name evidence="7" type="ORF">Z043_113055</name>
</gene>
<protein>
    <recommendedName>
        <fullName evidence="9">Ral guanine nucleotide dissociation stimulator-like 1-like</fullName>
    </recommendedName>
</protein>
<feature type="region of interest" description="Disordered" evidence="3">
    <location>
        <begin position="594"/>
        <end position="622"/>
    </location>
</feature>
<feature type="compositionally biased region" description="Polar residues" evidence="3">
    <location>
        <begin position="594"/>
        <end position="614"/>
    </location>
</feature>
<evidence type="ECO:0008006" key="9">
    <source>
        <dbReference type="Google" id="ProtNLM"/>
    </source>
</evidence>
<evidence type="ECO:0000256" key="1">
    <source>
        <dbReference type="ARBA" id="ARBA00022658"/>
    </source>
</evidence>
<accession>A0A0N8JZ41</accession>
<evidence type="ECO:0000256" key="3">
    <source>
        <dbReference type="SAM" id="MobiDB-lite"/>
    </source>
</evidence>
<dbReference type="CDD" id="cd00153">
    <property type="entry name" value="RA_RalGDS_like"/>
    <property type="match status" value="1"/>
</dbReference>
<dbReference type="SMART" id="SM00147">
    <property type="entry name" value="RasGEF"/>
    <property type="match status" value="1"/>
</dbReference>
<dbReference type="CDD" id="cd06224">
    <property type="entry name" value="REM"/>
    <property type="match status" value="1"/>
</dbReference>
<dbReference type="Gene3D" id="1.10.840.10">
    <property type="entry name" value="Ras guanine-nucleotide exchange factors catalytic domain"/>
    <property type="match status" value="1"/>
</dbReference>
<dbReference type="PROSITE" id="PS50212">
    <property type="entry name" value="RASGEF_NTER"/>
    <property type="match status" value="1"/>
</dbReference>
<reference evidence="7 8" key="1">
    <citation type="submission" date="2015-08" db="EMBL/GenBank/DDBJ databases">
        <title>The genome of the Asian arowana (Scleropages formosus).</title>
        <authorList>
            <person name="Tan M.H."/>
            <person name="Gan H.M."/>
            <person name="Croft L.J."/>
            <person name="Austin C.M."/>
        </authorList>
    </citation>
    <scope>NUCLEOTIDE SEQUENCE [LARGE SCALE GENOMIC DNA]</scope>
    <source>
        <strain evidence="7">Aro1</strain>
    </source>
</reference>
<dbReference type="InterPro" id="IPR000159">
    <property type="entry name" value="RA_dom"/>
</dbReference>
<dbReference type="GO" id="GO:0007265">
    <property type="term" value="P:Ras protein signal transduction"/>
    <property type="evidence" value="ECO:0007669"/>
    <property type="project" value="TreeGrafter"/>
</dbReference>
<evidence type="ECO:0000256" key="2">
    <source>
        <dbReference type="PROSITE-ProRule" id="PRU00168"/>
    </source>
</evidence>
<dbReference type="Gene3D" id="3.10.20.90">
    <property type="entry name" value="Phosphatidylinositol 3-kinase Catalytic Subunit, Chain A, domain 1"/>
    <property type="match status" value="1"/>
</dbReference>
<dbReference type="Pfam" id="PF00618">
    <property type="entry name" value="RasGEF_N"/>
    <property type="match status" value="1"/>
</dbReference>
<comment type="caution">
    <text evidence="7">The sequence shown here is derived from an EMBL/GenBank/DDBJ whole genome shotgun (WGS) entry which is preliminary data.</text>
</comment>
<feature type="domain" description="Ras-GEF" evidence="4">
    <location>
        <begin position="246"/>
        <end position="517"/>
    </location>
</feature>
<dbReference type="InterPro" id="IPR001895">
    <property type="entry name" value="RASGEF_cat_dom"/>
</dbReference>
<dbReference type="SMART" id="SM00229">
    <property type="entry name" value="RasGEFN"/>
    <property type="match status" value="1"/>
</dbReference>
<dbReference type="Gene3D" id="1.20.870.10">
    <property type="entry name" value="Son of sevenless (SoS) protein Chain: S domain 1"/>
    <property type="match status" value="1"/>
</dbReference>
<feature type="domain" description="Ras-associating" evidence="5">
    <location>
        <begin position="652"/>
        <end position="740"/>
    </location>
</feature>
<dbReference type="Pfam" id="PF00617">
    <property type="entry name" value="RasGEF"/>
    <property type="match status" value="1"/>
</dbReference>
<dbReference type="InterPro" id="IPR000651">
    <property type="entry name" value="Ras-like_Gua-exchang_fac_N"/>
</dbReference>
<dbReference type="InterPro" id="IPR036964">
    <property type="entry name" value="RASGEF_cat_dom_sf"/>
</dbReference>
<dbReference type="Pfam" id="PF00788">
    <property type="entry name" value="RA"/>
    <property type="match status" value="1"/>
</dbReference>
<dbReference type="InterPro" id="IPR008937">
    <property type="entry name" value="Ras-like_GEF"/>
</dbReference>